<dbReference type="SUPFAM" id="SSF57716">
    <property type="entry name" value="Glucocorticoid receptor-like (DNA-binding domain)"/>
    <property type="match status" value="1"/>
</dbReference>
<feature type="compositionally biased region" description="Polar residues" evidence="2">
    <location>
        <begin position="336"/>
        <end position="356"/>
    </location>
</feature>
<accession>A0A8H7F2X7</accession>
<sequence>MDSATFDPYASYSDSSAPHTPEPLPTDMHYCKTNVDDAVRNIFTHPDDSHPDGQYWSHPTFFNSQRGSLLQELYDEQQPPASDVYPDHFVTHPVHQQQLSSRPHDYQMMRRNTFPTVRYDRDDGLPAQQYPPFIQQSHHYQRNGPLYSEQLNLTAEPAPIPSETYLPAAYDDASNIKLEDPGTLMVPSHSFYRPQSSGGLMGVPFVPPHSGLHVQHTDDAASKETQYLRRRCFNCHTTEPPSWRRSTLNPGKIVCNKCGLYERTHLRPRPLRFDELRAGHKPRKQSKGTASPKAKLSPIVKKEPREPGLTRRSSVSSSSGSVHSGSGASDWDDNVSIYSGSNPPTSFNSPNVQTFPLSRDSHSPPHDGGIRLPNAPLSDIASLQQSHQPSTPSLAPSTPHSGHSSPGYYSPPATSPNAGVQSPEYYHHDAVTTVSGPWTEAPSGILSSPIPTPVAS</sequence>
<reference evidence="4 5" key="1">
    <citation type="journal article" name="Sci. Rep.">
        <title>Telomere-to-telomere assembled and centromere annotated genomes of the two main subspecies of the button mushroom Agaricus bisporus reveal especially polymorphic chromosome ends.</title>
        <authorList>
            <person name="Sonnenberg A.S.M."/>
            <person name="Sedaghat-Telgerd N."/>
            <person name="Lavrijssen B."/>
            <person name="Ohm R.A."/>
            <person name="Hendrickx P.M."/>
            <person name="Scholtmeijer K."/>
            <person name="Baars J.J.P."/>
            <person name="van Peer A."/>
        </authorList>
    </citation>
    <scope>NUCLEOTIDE SEQUENCE [LARGE SCALE GENOMIC DNA]</scope>
    <source>
        <strain evidence="4 5">H119_p4</strain>
    </source>
</reference>
<feature type="domain" description="GATA-type" evidence="3">
    <location>
        <begin position="230"/>
        <end position="283"/>
    </location>
</feature>
<feature type="compositionally biased region" description="Low complexity" evidence="2">
    <location>
        <begin position="396"/>
        <end position="412"/>
    </location>
</feature>
<feature type="compositionally biased region" description="Low complexity" evidence="2">
    <location>
        <begin position="313"/>
        <end position="329"/>
    </location>
</feature>
<evidence type="ECO:0000256" key="2">
    <source>
        <dbReference type="SAM" id="MobiDB-lite"/>
    </source>
</evidence>
<dbReference type="GO" id="GO:0008270">
    <property type="term" value="F:zinc ion binding"/>
    <property type="evidence" value="ECO:0007669"/>
    <property type="project" value="UniProtKB-KW"/>
</dbReference>
<evidence type="ECO:0000313" key="4">
    <source>
        <dbReference type="EMBL" id="KAF7775797.1"/>
    </source>
</evidence>
<dbReference type="CDD" id="cd00202">
    <property type="entry name" value="ZnF_GATA"/>
    <property type="match status" value="1"/>
</dbReference>
<proteinExistence type="predicted"/>
<feature type="compositionally biased region" description="Basic and acidic residues" evidence="2">
    <location>
        <begin position="359"/>
        <end position="369"/>
    </location>
</feature>
<dbReference type="SMART" id="SM00401">
    <property type="entry name" value="ZnF_GATA"/>
    <property type="match status" value="1"/>
</dbReference>
<comment type="caution">
    <text evidence="4">The sequence shown here is derived from an EMBL/GenBank/DDBJ whole genome shotgun (WGS) entry which is preliminary data.</text>
</comment>
<dbReference type="Pfam" id="PF00320">
    <property type="entry name" value="GATA"/>
    <property type="match status" value="1"/>
</dbReference>
<feature type="region of interest" description="Disordered" evidence="2">
    <location>
        <begin position="1"/>
        <end position="28"/>
    </location>
</feature>
<evidence type="ECO:0000259" key="3">
    <source>
        <dbReference type="PROSITE" id="PS50114"/>
    </source>
</evidence>
<dbReference type="PROSITE" id="PS50114">
    <property type="entry name" value="GATA_ZN_FINGER_2"/>
    <property type="match status" value="1"/>
</dbReference>
<keyword evidence="1" id="KW-0863">Zinc-finger</keyword>
<dbReference type="AlphaFoldDB" id="A0A8H7F2X7"/>
<dbReference type="GO" id="GO:0043565">
    <property type="term" value="F:sequence-specific DNA binding"/>
    <property type="evidence" value="ECO:0007669"/>
    <property type="project" value="InterPro"/>
</dbReference>
<dbReference type="GO" id="GO:0006355">
    <property type="term" value="P:regulation of DNA-templated transcription"/>
    <property type="evidence" value="ECO:0007669"/>
    <property type="project" value="InterPro"/>
</dbReference>
<evidence type="ECO:0000256" key="1">
    <source>
        <dbReference type="PROSITE-ProRule" id="PRU00094"/>
    </source>
</evidence>
<evidence type="ECO:0000313" key="5">
    <source>
        <dbReference type="Proteomes" id="UP000629468"/>
    </source>
</evidence>
<feature type="compositionally biased region" description="Polar residues" evidence="2">
    <location>
        <begin position="381"/>
        <end position="395"/>
    </location>
</feature>
<feature type="compositionally biased region" description="Basic and acidic residues" evidence="2">
    <location>
        <begin position="300"/>
        <end position="309"/>
    </location>
</feature>
<dbReference type="InterPro" id="IPR000679">
    <property type="entry name" value="Znf_GATA"/>
</dbReference>
<feature type="region of interest" description="Disordered" evidence="2">
    <location>
        <begin position="272"/>
        <end position="456"/>
    </location>
</feature>
<name>A0A8H7F2X7_AGABI</name>
<organism evidence="4 5">
    <name type="scientific">Agaricus bisporus var. burnettii</name>
    <dbReference type="NCBI Taxonomy" id="192524"/>
    <lineage>
        <taxon>Eukaryota</taxon>
        <taxon>Fungi</taxon>
        <taxon>Dikarya</taxon>
        <taxon>Basidiomycota</taxon>
        <taxon>Agaricomycotina</taxon>
        <taxon>Agaricomycetes</taxon>
        <taxon>Agaricomycetidae</taxon>
        <taxon>Agaricales</taxon>
        <taxon>Agaricineae</taxon>
        <taxon>Agaricaceae</taxon>
        <taxon>Agaricus</taxon>
    </lineage>
</organism>
<gene>
    <name evidence="4" type="ORF">Agabi119p4_4190</name>
</gene>
<dbReference type="Gene3D" id="3.30.50.10">
    <property type="entry name" value="Erythroid Transcription Factor GATA-1, subunit A"/>
    <property type="match status" value="1"/>
</dbReference>
<dbReference type="Proteomes" id="UP000629468">
    <property type="component" value="Unassembled WGS sequence"/>
</dbReference>
<keyword evidence="1" id="KW-0479">Metal-binding</keyword>
<protein>
    <submittedName>
        <fullName evidence="4">Transcriptional regulator family: GATA type zinc finger</fullName>
    </submittedName>
</protein>
<keyword evidence="1" id="KW-0862">Zinc</keyword>
<dbReference type="EMBL" id="JABXXO010000006">
    <property type="protein sequence ID" value="KAF7775797.1"/>
    <property type="molecule type" value="Genomic_DNA"/>
</dbReference>
<dbReference type="InterPro" id="IPR013088">
    <property type="entry name" value="Znf_NHR/GATA"/>
</dbReference>